<evidence type="ECO:0000313" key="4">
    <source>
        <dbReference type="Proteomes" id="UP001065174"/>
    </source>
</evidence>
<gene>
    <name evidence="3" type="ORF">N6H18_16970</name>
</gene>
<keyword evidence="4" id="KW-1185">Reference proteome</keyword>
<evidence type="ECO:0000313" key="3">
    <source>
        <dbReference type="EMBL" id="UXP32037.1"/>
    </source>
</evidence>
<proteinExistence type="inferred from homology"/>
<sequence length="198" mass="23464">MTVGVLDSTMAIDGKDFTYQGGIVRSIAPAQVGWYYECKMKANATEMSSTFWLMSRYDCEKKLELDIQECVGKMSDQAEEWAKDWDQIYHSNAIHRPTECVERLQLQKSIKTDVKNHERYFVYAAWWKSPKEIQFFLDGKYVYSIHPKVVWDMPAFLHMAIETYSWNPVPEDGGMVRRGSWEERTTQYEWVRTWQLKE</sequence>
<feature type="domain" description="GH16" evidence="2">
    <location>
        <begin position="1"/>
        <end position="198"/>
    </location>
</feature>
<protein>
    <recommendedName>
        <fullName evidence="2">GH16 domain-containing protein</fullName>
    </recommendedName>
</protein>
<accession>A0ABY6CNH0</accession>
<dbReference type="RefSeq" id="WP_262309474.1">
    <property type="nucleotide sequence ID" value="NZ_CP106679.1"/>
</dbReference>
<name>A0ABY6CNH0_9BACT</name>
<evidence type="ECO:0000256" key="1">
    <source>
        <dbReference type="ARBA" id="ARBA00006865"/>
    </source>
</evidence>
<organism evidence="3 4">
    <name type="scientific">Reichenbachiella agarivorans</name>
    <dbReference type="NCBI Taxonomy" id="2979464"/>
    <lineage>
        <taxon>Bacteria</taxon>
        <taxon>Pseudomonadati</taxon>
        <taxon>Bacteroidota</taxon>
        <taxon>Cytophagia</taxon>
        <taxon>Cytophagales</taxon>
        <taxon>Reichenbachiellaceae</taxon>
        <taxon>Reichenbachiella</taxon>
    </lineage>
</organism>
<dbReference type="InterPro" id="IPR000757">
    <property type="entry name" value="Beta-glucanase-like"/>
</dbReference>
<dbReference type="InterPro" id="IPR013320">
    <property type="entry name" value="ConA-like_dom_sf"/>
</dbReference>
<dbReference type="Proteomes" id="UP001065174">
    <property type="component" value="Chromosome"/>
</dbReference>
<evidence type="ECO:0000259" key="2">
    <source>
        <dbReference type="PROSITE" id="PS51762"/>
    </source>
</evidence>
<dbReference type="PROSITE" id="PS51762">
    <property type="entry name" value="GH16_2"/>
    <property type="match status" value="1"/>
</dbReference>
<dbReference type="Gene3D" id="2.60.120.200">
    <property type="match status" value="1"/>
</dbReference>
<reference evidence="3" key="1">
    <citation type="submission" date="2022-09" db="EMBL/GenBank/DDBJ databases">
        <title>Comparative genomics and taxonomic characterization of three novel marine species of genus Reichenbachiella exhibiting antioxidant and polysaccharide degradation activities.</title>
        <authorList>
            <person name="Muhammad N."/>
            <person name="Lee Y.-J."/>
            <person name="Ko J."/>
            <person name="Kim S.-G."/>
        </authorList>
    </citation>
    <scope>NUCLEOTIDE SEQUENCE</scope>
    <source>
        <strain evidence="3">BKB1-1</strain>
    </source>
</reference>
<dbReference type="SUPFAM" id="SSF49899">
    <property type="entry name" value="Concanavalin A-like lectins/glucanases"/>
    <property type="match status" value="1"/>
</dbReference>
<dbReference type="EMBL" id="CP106679">
    <property type="protein sequence ID" value="UXP32037.1"/>
    <property type="molecule type" value="Genomic_DNA"/>
</dbReference>
<comment type="similarity">
    <text evidence="1">Belongs to the glycosyl hydrolase 16 family.</text>
</comment>